<accession>A0A5M9ZA31</accession>
<keyword evidence="3" id="KW-1133">Transmembrane helix</keyword>
<feature type="transmembrane region" description="Helical" evidence="3">
    <location>
        <begin position="283"/>
        <end position="306"/>
    </location>
</feature>
<dbReference type="GO" id="GO:0012505">
    <property type="term" value="C:endomembrane system"/>
    <property type="evidence" value="ECO:0007669"/>
    <property type="project" value="UniProtKB-SubCell"/>
</dbReference>
<evidence type="ECO:0000256" key="3">
    <source>
        <dbReference type="SAM" id="Phobius"/>
    </source>
</evidence>
<sequence>MLFQACSLLLVIVGVYALKHLHVFGERDYKVAQGLVFNLTLPCAIILSFATNKHDMRMLWIVLFGFFACLIPLFVVYFGSRGDERNYRAFQMLNASGLNLGAFCLPVVQTFMGASAGLPIIMLDIGNATVATAGSLTITRTLLKMDDGFKALPWRLRLRNIARDFLGSISFDIYMLMLVFMFLHITIPQPIVTLITPFANANAFCAMAMIGLMMEVPDNRKDKVELAKVIAWRAVFGVIIALAAWFLLPFDARIREIIVLGAFSPVTIFSTKFTDSLTGNAKLAGFSLTVTAIIGLVVMTVLHALLPTA</sequence>
<feature type="transmembrane region" description="Helical" evidence="3">
    <location>
        <begin position="226"/>
        <end position="248"/>
    </location>
</feature>
<reference evidence="4 5" key="1">
    <citation type="journal article" date="2019" name="Syst. Appl. Microbiol.">
        <title>Characterization of Bifidobacterium species in feaces of the Egyptian fruit bat: Description of B. vespertilionis sp. nov. and B. rousetti sp. nov.</title>
        <authorList>
            <person name="Modesto M."/>
            <person name="Satti M."/>
            <person name="Watanabe K."/>
            <person name="Puglisi E."/>
            <person name="Morelli L."/>
            <person name="Huang C.-H."/>
            <person name="Liou J.-S."/>
            <person name="Miyashita M."/>
            <person name="Tamura T."/>
            <person name="Saito S."/>
            <person name="Mori K."/>
            <person name="Huang L."/>
            <person name="Sciavilla P."/>
            <person name="Sandri C."/>
            <person name="Spiezio C."/>
            <person name="Vitali F."/>
            <person name="Cavalieri D."/>
            <person name="Perpetuini G."/>
            <person name="Tofalo R."/>
            <person name="Bonetti A."/>
            <person name="Arita M."/>
            <person name="Mattarelli P."/>
        </authorList>
    </citation>
    <scope>NUCLEOTIDE SEQUENCE [LARGE SCALE GENOMIC DNA]</scope>
    <source>
        <strain evidence="4 5">RST27</strain>
    </source>
</reference>
<evidence type="ECO:0000313" key="4">
    <source>
        <dbReference type="EMBL" id="KAA8815331.1"/>
    </source>
</evidence>
<proteinExistence type="predicted"/>
<comment type="caution">
    <text evidence="4">The sequence shown here is derived from an EMBL/GenBank/DDBJ whole genome shotgun (WGS) entry which is preliminary data.</text>
</comment>
<protein>
    <submittedName>
        <fullName evidence="4">Transporter</fullName>
    </submittedName>
</protein>
<dbReference type="Gene3D" id="1.20.1530.20">
    <property type="match status" value="1"/>
</dbReference>
<feature type="transmembrane region" description="Helical" evidence="3">
    <location>
        <begin position="254"/>
        <end position="271"/>
    </location>
</feature>
<dbReference type="InterPro" id="IPR038770">
    <property type="entry name" value="Na+/solute_symporter_sf"/>
</dbReference>
<dbReference type="PANTHER" id="PTHR36838">
    <property type="entry name" value="AUXIN EFFLUX CARRIER FAMILY PROTEIN"/>
    <property type="match status" value="1"/>
</dbReference>
<dbReference type="EMBL" id="RZJP01000004">
    <property type="protein sequence ID" value="KAA8815331.1"/>
    <property type="molecule type" value="Genomic_DNA"/>
</dbReference>
<feature type="transmembrane region" description="Helical" evidence="3">
    <location>
        <begin position="58"/>
        <end position="80"/>
    </location>
</feature>
<keyword evidence="3" id="KW-0812">Transmembrane</keyword>
<evidence type="ECO:0000256" key="2">
    <source>
        <dbReference type="ARBA" id="ARBA00022448"/>
    </source>
</evidence>
<dbReference type="RefSeq" id="WP_150394616.1">
    <property type="nucleotide sequence ID" value="NZ_RZJP01000004.1"/>
</dbReference>
<organism evidence="4 5">
    <name type="scientific">Bifidobacterium callitrichos</name>
    <dbReference type="NCBI Taxonomy" id="762209"/>
    <lineage>
        <taxon>Bacteria</taxon>
        <taxon>Bacillati</taxon>
        <taxon>Actinomycetota</taxon>
        <taxon>Actinomycetes</taxon>
        <taxon>Bifidobacteriales</taxon>
        <taxon>Bifidobacteriaceae</taxon>
        <taxon>Bifidobacterium</taxon>
    </lineage>
</organism>
<evidence type="ECO:0000313" key="5">
    <source>
        <dbReference type="Proteomes" id="UP000326060"/>
    </source>
</evidence>
<dbReference type="PANTHER" id="PTHR36838:SF3">
    <property type="entry name" value="TRANSPORTER AUXIN EFFLUX CARRIER EC FAMILY"/>
    <property type="match status" value="1"/>
</dbReference>
<keyword evidence="2" id="KW-0813">Transport</keyword>
<dbReference type="Proteomes" id="UP000326060">
    <property type="component" value="Unassembled WGS sequence"/>
</dbReference>
<name>A0A5M9ZA31_9BIFI</name>
<feature type="transmembrane region" description="Helical" evidence="3">
    <location>
        <begin position="33"/>
        <end position="51"/>
    </location>
</feature>
<feature type="transmembrane region" description="Helical" evidence="3">
    <location>
        <begin position="100"/>
        <end position="121"/>
    </location>
</feature>
<feature type="transmembrane region" description="Helical" evidence="3">
    <location>
        <begin position="165"/>
        <end position="185"/>
    </location>
</feature>
<feature type="transmembrane region" description="Helical" evidence="3">
    <location>
        <begin position="191"/>
        <end position="214"/>
    </location>
</feature>
<comment type="subcellular location">
    <subcellularLocation>
        <location evidence="1">Endomembrane system</location>
        <topology evidence="1">Multi-pass membrane protein</topology>
    </subcellularLocation>
</comment>
<gene>
    <name evidence="4" type="ORF">EMB92_09020</name>
</gene>
<keyword evidence="3" id="KW-0472">Membrane</keyword>
<dbReference type="AlphaFoldDB" id="A0A5M9ZA31"/>
<evidence type="ECO:0000256" key="1">
    <source>
        <dbReference type="ARBA" id="ARBA00004127"/>
    </source>
</evidence>